<keyword evidence="1 7" id="KW-0813">Transport</keyword>
<comment type="similarity">
    <text evidence="7">Belongs to the high-potential iron-sulfur protein (HiPIP) family.</text>
</comment>
<dbReference type="EMBL" id="NMRN01000097">
    <property type="protein sequence ID" value="PAS91350.1"/>
    <property type="molecule type" value="Genomic_DNA"/>
</dbReference>
<evidence type="ECO:0000256" key="5">
    <source>
        <dbReference type="ARBA" id="ARBA00023004"/>
    </source>
</evidence>
<evidence type="ECO:0000256" key="1">
    <source>
        <dbReference type="ARBA" id="ARBA00022448"/>
    </source>
</evidence>
<dbReference type="InterPro" id="IPR000170">
    <property type="entry name" value="High_potential_FeS_prot"/>
</dbReference>
<dbReference type="Gene3D" id="4.10.490.10">
    <property type="entry name" value="High potential iron-sulphur protein"/>
    <property type="match status" value="1"/>
</dbReference>
<protein>
    <recommendedName>
        <fullName evidence="7">High-potential iron-sulfur protein</fullName>
        <shortName evidence="7">HiPIP</shortName>
    </recommendedName>
</protein>
<dbReference type="EMBL" id="MDUX01000094">
    <property type="protein sequence ID" value="KAF7597761.1"/>
    <property type="molecule type" value="Genomic_DNA"/>
</dbReference>
<feature type="domain" description="High potential iron-sulfur proteins family profile" evidence="9">
    <location>
        <begin position="25"/>
        <end position="83"/>
    </location>
</feature>
<evidence type="ECO:0000256" key="4">
    <source>
        <dbReference type="ARBA" id="ARBA00022982"/>
    </source>
</evidence>
<gene>
    <name evidence="10" type="ORF">BGI27_16960</name>
    <name evidence="11" type="ORF">CGU29_16905</name>
</gene>
<keyword evidence="5 7" id="KW-0408">Iron</keyword>
<dbReference type="GO" id="GO:0019646">
    <property type="term" value="P:aerobic electron transport chain"/>
    <property type="evidence" value="ECO:0007669"/>
    <property type="project" value="InterPro"/>
</dbReference>
<comment type="subunit">
    <text evidence="7">Homodimer.</text>
</comment>
<dbReference type="RefSeq" id="WP_095525989.1">
    <property type="nucleotide sequence ID" value="NZ_MDUX01000094.1"/>
</dbReference>
<reference evidence="11 12" key="2">
    <citation type="submission" date="2017-07" db="EMBL/GenBank/DDBJ databases">
        <title>Candidatus Dactylopiibacterium carminicum, a nitrogen-fixing symbiont of the cochineal insect Dactylopius coccus and Dactylopius opuntiae (Hemiptera: Coccoidea: Dactylopiidae).</title>
        <authorList>
            <person name="Vera A."/>
        </authorList>
    </citation>
    <scope>NUCLEOTIDE SEQUENCE [LARGE SCALE GENOMIC DNA]</scope>
    <source>
        <strain evidence="11 12">NFDCM</strain>
    </source>
</reference>
<evidence type="ECO:0000256" key="3">
    <source>
        <dbReference type="ARBA" id="ARBA00022723"/>
    </source>
</evidence>
<comment type="function">
    <text evidence="7">Specific class of high-redox-potential 4Fe-4S ferredoxins. Functions in anaerobic electron transport in most purple and in some other photosynthetic bacteria and in at least one genus (Paracoccus) of halophilic, denitrifying bacteria.</text>
</comment>
<dbReference type="Proteomes" id="UP000216107">
    <property type="component" value="Unassembled WGS sequence"/>
</dbReference>
<keyword evidence="6 7" id="KW-0411">Iron-sulfur</keyword>
<sequence>MDSRRRSILIAAPALALGLGVMRNAVAQAKVTESDPMAMALGYKEDAAKVDTVKFKNYAKGQTCANCRFYVNRPGFPRQPRAS</sequence>
<dbReference type="Pfam" id="PF01355">
    <property type="entry name" value="HIPIP"/>
    <property type="match status" value="1"/>
</dbReference>
<dbReference type="AlphaFoldDB" id="A0A272ENV3"/>
<evidence type="ECO:0000256" key="2">
    <source>
        <dbReference type="ARBA" id="ARBA00022485"/>
    </source>
</evidence>
<keyword evidence="2 7" id="KW-0004">4Fe-4S</keyword>
<evidence type="ECO:0000313" key="10">
    <source>
        <dbReference type="EMBL" id="KAF7597761.1"/>
    </source>
</evidence>
<organism evidence="11 12">
    <name type="scientific">Candidatus Dactylopiibacterium carminicum</name>
    <dbReference type="NCBI Taxonomy" id="857335"/>
    <lineage>
        <taxon>Bacteria</taxon>
        <taxon>Pseudomonadati</taxon>
        <taxon>Pseudomonadota</taxon>
        <taxon>Betaproteobacteria</taxon>
        <taxon>Rhodocyclales</taxon>
        <taxon>Rhodocyclaceae</taxon>
        <taxon>Candidatus Dactylopiibacterium</taxon>
    </lineage>
</organism>
<keyword evidence="8" id="KW-0732">Signal</keyword>
<evidence type="ECO:0000256" key="6">
    <source>
        <dbReference type="ARBA" id="ARBA00023014"/>
    </source>
</evidence>
<dbReference type="PROSITE" id="PS51373">
    <property type="entry name" value="HIPIP"/>
    <property type="match status" value="1"/>
</dbReference>
<feature type="chain" id="PRO_5013261552" description="High-potential iron-sulfur protein" evidence="8">
    <location>
        <begin position="28"/>
        <end position="83"/>
    </location>
</feature>
<keyword evidence="4 7" id="KW-0249">Electron transport</keyword>
<dbReference type="SUPFAM" id="SSF57652">
    <property type="entry name" value="HIPIP (high potential iron protein)"/>
    <property type="match status" value="1"/>
</dbReference>
<evidence type="ECO:0000256" key="7">
    <source>
        <dbReference type="RuleBase" id="RU000620"/>
    </source>
</evidence>
<dbReference type="OrthoDB" id="5298540at2"/>
<dbReference type="Proteomes" id="UP000623509">
    <property type="component" value="Unassembled WGS sequence"/>
</dbReference>
<dbReference type="GO" id="GO:0046872">
    <property type="term" value="F:metal ion binding"/>
    <property type="evidence" value="ECO:0007669"/>
    <property type="project" value="UniProtKB-KW"/>
</dbReference>
<proteinExistence type="inferred from homology"/>
<feature type="signal peptide" evidence="8">
    <location>
        <begin position="1"/>
        <end position="27"/>
    </location>
</feature>
<keyword evidence="13" id="KW-1185">Reference proteome</keyword>
<comment type="caution">
    <text evidence="11">The sequence shown here is derived from an EMBL/GenBank/DDBJ whole genome shotgun (WGS) entry which is preliminary data.</text>
</comment>
<dbReference type="GO" id="GO:0009055">
    <property type="term" value="F:electron transfer activity"/>
    <property type="evidence" value="ECO:0007669"/>
    <property type="project" value="InterPro"/>
</dbReference>
<reference evidence="10 13" key="1">
    <citation type="submission" date="2016-08" db="EMBL/GenBank/DDBJ databases">
        <title>Candidatus Dactylopiibacterium carminicum genome sequence.</title>
        <authorList>
            <person name="Ramirez-Puebla S.T."/>
            <person name="Ormeno-Orrillo E."/>
            <person name="Vera-Ponce De Leon A."/>
            <person name="Luis L."/>
            <person name="Sanchez-Flores A."/>
            <person name="Monica R."/>
            <person name="Martinez-Romero E."/>
        </authorList>
    </citation>
    <scope>NUCLEOTIDE SEQUENCE [LARGE SCALE GENOMIC DNA]</scope>
    <source>
        <strain evidence="10">END1</strain>
    </source>
</reference>
<accession>A0A272ENV3</accession>
<evidence type="ECO:0000313" key="11">
    <source>
        <dbReference type="EMBL" id="PAS91350.1"/>
    </source>
</evidence>
<dbReference type="InterPro" id="IPR036369">
    <property type="entry name" value="HIPIP_sf"/>
</dbReference>
<evidence type="ECO:0000259" key="9">
    <source>
        <dbReference type="PROSITE" id="PS51373"/>
    </source>
</evidence>
<keyword evidence="3 7" id="KW-0479">Metal-binding</keyword>
<dbReference type="GO" id="GO:0051539">
    <property type="term" value="F:4 iron, 4 sulfur cluster binding"/>
    <property type="evidence" value="ECO:0007669"/>
    <property type="project" value="UniProtKB-KW"/>
</dbReference>
<evidence type="ECO:0000313" key="12">
    <source>
        <dbReference type="Proteomes" id="UP000216107"/>
    </source>
</evidence>
<evidence type="ECO:0000313" key="13">
    <source>
        <dbReference type="Proteomes" id="UP000623509"/>
    </source>
</evidence>
<evidence type="ECO:0000256" key="8">
    <source>
        <dbReference type="SAM" id="SignalP"/>
    </source>
</evidence>
<name>A0A272ENV3_9RHOO</name>